<sequence length="245" mass="26429">MTGQNVHQLDTSGVERILCVVAHPDDLEYGISCAVAAWTATGIAVDYLLLTAGEAGMQREPAVAGPLREKEQRAACDIVGVDDLTVLDFPDGHMEAGLPVRKAIAAHIRRRRPNIVVTSNYDINAPWGFNHVDHRITGEATGDAIRDAGNRWSFPELLDAGLAPWRAERFLVGGVSAPDVWVDVTGEPLEKGIASLEAHQVYLADLPDHPEPRDMLTAMSAETATQLGLGDQGVDNAMGFVSWDM</sequence>
<dbReference type="EMBL" id="JAVDXZ010000001">
    <property type="protein sequence ID" value="MDR7329796.1"/>
    <property type="molecule type" value="Genomic_DNA"/>
</dbReference>
<organism evidence="2 3">
    <name type="scientific">Corynebacterium guangdongense</name>
    <dbReference type="NCBI Taxonomy" id="1783348"/>
    <lineage>
        <taxon>Bacteria</taxon>
        <taxon>Bacillati</taxon>
        <taxon>Actinomycetota</taxon>
        <taxon>Actinomycetes</taxon>
        <taxon>Mycobacteriales</taxon>
        <taxon>Corynebacteriaceae</taxon>
        <taxon>Corynebacterium</taxon>
    </lineage>
</organism>
<keyword evidence="1" id="KW-0862">Zinc</keyword>
<dbReference type="Pfam" id="PF02585">
    <property type="entry name" value="PIG-L"/>
    <property type="match status" value="1"/>
</dbReference>
<protein>
    <submittedName>
        <fullName evidence="2">LmbE family N-acetylglucosaminyl deacetylase</fullName>
    </submittedName>
</protein>
<dbReference type="Gene3D" id="3.40.50.10320">
    <property type="entry name" value="LmbE-like"/>
    <property type="match status" value="1"/>
</dbReference>
<dbReference type="PANTHER" id="PTHR12993">
    <property type="entry name" value="N-ACETYLGLUCOSAMINYL-PHOSPHATIDYLINOSITOL DE-N-ACETYLASE-RELATED"/>
    <property type="match status" value="1"/>
</dbReference>
<reference evidence="2" key="1">
    <citation type="submission" date="2023-07" db="EMBL/GenBank/DDBJ databases">
        <title>Sequencing the genomes of 1000 actinobacteria strains.</title>
        <authorList>
            <person name="Klenk H.-P."/>
        </authorList>
    </citation>
    <scope>NUCLEOTIDE SEQUENCE</scope>
    <source>
        <strain evidence="2">DSM 107476</strain>
    </source>
</reference>
<dbReference type="RefSeq" id="WP_290194895.1">
    <property type="nucleotide sequence ID" value="NZ_CP047654.1"/>
</dbReference>
<accession>A0ABU1ZXY0</accession>
<evidence type="ECO:0000313" key="3">
    <source>
        <dbReference type="Proteomes" id="UP001180840"/>
    </source>
</evidence>
<dbReference type="Proteomes" id="UP001180840">
    <property type="component" value="Unassembled WGS sequence"/>
</dbReference>
<keyword evidence="3" id="KW-1185">Reference proteome</keyword>
<name>A0ABU1ZXY0_9CORY</name>
<comment type="caution">
    <text evidence="2">The sequence shown here is derived from an EMBL/GenBank/DDBJ whole genome shotgun (WGS) entry which is preliminary data.</text>
</comment>
<dbReference type="InterPro" id="IPR024078">
    <property type="entry name" value="LmbE-like_dom_sf"/>
</dbReference>
<gene>
    <name evidence="2" type="ORF">J2S39_001472</name>
</gene>
<dbReference type="SUPFAM" id="SSF102588">
    <property type="entry name" value="LmbE-like"/>
    <property type="match status" value="1"/>
</dbReference>
<evidence type="ECO:0000256" key="1">
    <source>
        <dbReference type="ARBA" id="ARBA00022833"/>
    </source>
</evidence>
<evidence type="ECO:0000313" key="2">
    <source>
        <dbReference type="EMBL" id="MDR7329796.1"/>
    </source>
</evidence>
<dbReference type="PANTHER" id="PTHR12993:SF28">
    <property type="entry name" value="LMBE FAMILY PROTEIN"/>
    <property type="match status" value="1"/>
</dbReference>
<proteinExistence type="predicted"/>
<dbReference type="InterPro" id="IPR003737">
    <property type="entry name" value="GlcNAc_PI_deacetylase-related"/>
</dbReference>